<accession>A0A174AB82</accession>
<dbReference type="EMBL" id="CYYW01000005">
    <property type="protein sequence ID" value="CUN84718.1"/>
    <property type="molecule type" value="Genomic_DNA"/>
</dbReference>
<dbReference type="PROSITE" id="PS51900">
    <property type="entry name" value="CB"/>
    <property type="match status" value="1"/>
</dbReference>
<gene>
    <name evidence="4" type="primary">Int-Tn_2</name>
    <name evidence="4" type="ORF">ERS852417_01114</name>
</gene>
<dbReference type="SUPFAM" id="SSF54171">
    <property type="entry name" value="DNA-binding domain"/>
    <property type="match status" value="1"/>
</dbReference>
<dbReference type="InterPro" id="IPR004191">
    <property type="entry name" value="Integrase_Tn916-type_DNA-bd_N"/>
</dbReference>
<dbReference type="Pfam" id="PF02920">
    <property type="entry name" value="Integrase_DNA"/>
    <property type="match status" value="1"/>
</dbReference>
<dbReference type="InterPro" id="IPR044068">
    <property type="entry name" value="CB"/>
</dbReference>
<dbReference type="Gene3D" id="3.30.160.60">
    <property type="entry name" value="Classic Zinc Finger"/>
    <property type="match status" value="1"/>
</dbReference>
<organism evidence="4 5">
    <name type="scientific">Agathobacter rectalis</name>
    <dbReference type="NCBI Taxonomy" id="39491"/>
    <lineage>
        <taxon>Bacteria</taxon>
        <taxon>Bacillati</taxon>
        <taxon>Bacillota</taxon>
        <taxon>Clostridia</taxon>
        <taxon>Lachnospirales</taxon>
        <taxon>Lachnospiraceae</taxon>
        <taxon>Agathobacter</taxon>
    </lineage>
</organism>
<sequence length="266" mass="31216">MSEKRRDNKNRILRIGEQQRADGRYLFSALDPISKKRIFVYSWKLERHDKMPEGKKPDLSLREKEKLLERDLANGISLSGGDMTVLELVEKYLEQKRNVGPTTAAGYKTVVNVLKRDCFGSQKINHINTIDAKAWLIKLQSEDGKSYSSIHTIRGVVRPAFQMAYEADLIRKNPFDFELYNFLIDDSVKRDAVTSKQEKEFLRFVQQDEHFSECYDWMFILFRTGLRIGEFCGLTSNVYTHLKLEDAQREMERLERIEKEMKKCAK</sequence>
<reference evidence="4 5" key="1">
    <citation type="submission" date="2015-09" db="EMBL/GenBank/DDBJ databases">
        <authorList>
            <consortium name="Pathogen Informatics"/>
        </authorList>
    </citation>
    <scope>NUCLEOTIDE SEQUENCE [LARGE SCALE GENOMIC DNA]</scope>
    <source>
        <strain evidence="4 5">2789STDY5608860</strain>
    </source>
</reference>
<proteinExistence type="predicted"/>
<evidence type="ECO:0000313" key="4">
    <source>
        <dbReference type="EMBL" id="CUN84718.1"/>
    </source>
</evidence>
<evidence type="ECO:0000256" key="1">
    <source>
        <dbReference type="ARBA" id="ARBA00023125"/>
    </source>
</evidence>
<dbReference type="InterPro" id="IPR016177">
    <property type="entry name" value="DNA-bd_dom_sf"/>
</dbReference>
<dbReference type="AlphaFoldDB" id="A0A174AB82"/>
<dbReference type="Gene3D" id="1.10.150.130">
    <property type="match status" value="1"/>
</dbReference>
<evidence type="ECO:0000256" key="2">
    <source>
        <dbReference type="PROSITE-ProRule" id="PRU01248"/>
    </source>
</evidence>
<dbReference type="Proteomes" id="UP000095384">
    <property type="component" value="Unassembled WGS sequence"/>
</dbReference>
<dbReference type="GO" id="GO:0003677">
    <property type="term" value="F:DNA binding"/>
    <property type="evidence" value="ECO:0007669"/>
    <property type="project" value="UniProtKB-UniRule"/>
</dbReference>
<name>A0A174AB82_9FIRM</name>
<dbReference type="RefSeq" id="WP_055223715.1">
    <property type="nucleotide sequence ID" value="NZ_CYYW01000005.1"/>
</dbReference>
<keyword evidence="1 2" id="KW-0238">DNA-binding</keyword>
<evidence type="ECO:0000313" key="5">
    <source>
        <dbReference type="Proteomes" id="UP000095384"/>
    </source>
</evidence>
<protein>
    <submittedName>
        <fullName evidence="4">Integrase</fullName>
    </submittedName>
</protein>
<dbReference type="GO" id="GO:0008907">
    <property type="term" value="F:integrase activity"/>
    <property type="evidence" value="ECO:0007669"/>
    <property type="project" value="InterPro"/>
</dbReference>
<feature type="domain" description="Core-binding (CB)" evidence="3">
    <location>
        <begin position="83"/>
        <end position="165"/>
    </location>
</feature>
<dbReference type="InterPro" id="IPR010998">
    <property type="entry name" value="Integrase_recombinase_N"/>
</dbReference>
<dbReference type="InterPro" id="IPR011010">
    <property type="entry name" value="DNA_brk_join_enz"/>
</dbReference>
<evidence type="ECO:0000259" key="3">
    <source>
        <dbReference type="PROSITE" id="PS51900"/>
    </source>
</evidence>
<dbReference type="SUPFAM" id="SSF56349">
    <property type="entry name" value="DNA breaking-rejoining enzymes"/>
    <property type="match status" value="1"/>
</dbReference>